<dbReference type="eggNOG" id="ENOG5032EDN">
    <property type="taxonomic scope" value="Bacteria"/>
</dbReference>
<dbReference type="Proteomes" id="UP000030652">
    <property type="component" value="Unassembled WGS sequence"/>
</dbReference>
<accession>A0A0B0EH62</accession>
<dbReference type="InterPro" id="IPR021747">
    <property type="entry name" value="DUF3313"/>
</dbReference>
<dbReference type="AlphaFoldDB" id="A0A0B0EH62"/>
<sequence length="226" mass="24767">MRPKFTKMYIALTISMIALIVGCAQTHQARKVGETSGFLGDYSMLREGKEGEAQLIYINPYANFTAYDKVMVDPVLTMCSLDSKVPREELYNLSSHLHYKVIAKLEEDYEIVQSPGPGVMRISVALTEAKKSKVGLDIVSTIVPQAHLISGVKRLATGTGSFVGGASVECNITDSNTAERLAAGVDRRVGGKALKGSTNAWNDVEQAFEYWADKLAQRLRDMRTGE</sequence>
<feature type="chain" id="PRO_5002074436" description="Lipoprotein" evidence="1">
    <location>
        <begin position="24"/>
        <end position="226"/>
    </location>
</feature>
<protein>
    <recommendedName>
        <fullName evidence="4">Lipoprotein</fullName>
    </recommendedName>
</protein>
<proteinExistence type="predicted"/>
<evidence type="ECO:0008006" key="4">
    <source>
        <dbReference type="Google" id="ProtNLM"/>
    </source>
</evidence>
<feature type="signal peptide" evidence="1">
    <location>
        <begin position="1"/>
        <end position="23"/>
    </location>
</feature>
<keyword evidence="1" id="KW-0732">Signal</keyword>
<organism evidence="2 3">
    <name type="scientific">Candidatus Scalindua brodae</name>
    <dbReference type="NCBI Taxonomy" id="237368"/>
    <lineage>
        <taxon>Bacteria</taxon>
        <taxon>Pseudomonadati</taxon>
        <taxon>Planctomycetota</taxon>
        <taxon>Candidatus Brocadiia</taxon>
        <taxon>Candidatus Brocadiales</taxon>
        <taxon>Candidatus Scalinduaceae</taxon>
        <taxon>Candidatus Scalindua</taxon>
    </lineage>
</organism>
<gene>
    <name evidence="2" type="ORF">SCABRO_02889</name>
</gene>
<evidence type="ECO:0000256" key="1">
    <source>
        <dbReference type="SAM" id="SignalP"/>
    </source>
</evidence>
<dbReference type="EMBL" id="JRYO01000205">
    <property type="protein sequence ID" value="KHE91366.1"/>
    <property type="molecule type" value="Genomic_DNA"/>
</dbReference>
<evidence type="ECO:0000313" key="3">
    <source>
        <dbReference type="Proteomes" id="UP000030652"/>
    </source>
</evidence>
<dbReference type="PROSITE" id="PS51257">
    <property type="entry name" value="PROKAR_LIPOPROTEIN"/>
    <property type="match status" value="1"/>
</dbReference>
<dbReference type="Pfam" id="PF11769">
    <property type="entry name" value="DUF3313"/>
    <property type="match status" value="1"/>
</dbReference>
<evidence type="ECO:0000313" key="2">
    <source>
        <dbReference type="EMBL" id="KHE91366.1"/>
    </source>
</evidence>
<name>A0A0B0EH62_9BACT</name>
<reference evidence="2 3" key="1">
    <citation type="submission" date="2014-10" db="EMBL/GenBank/DDBJ databases">
        <title>Draft genome of anammox bacterium scalindua brodae, obtained using differential coverage binning of sequence data from two enrichment reactors.</title>
        <authorList>
            <person name="Speth D.R."/>
            <person name="Russ L."/>
            <person name="Kartal B."/>
            <person name="Op den Camp H.J."/>
            <person name="Dutilh B.E."/>
            <person name="Jetten M.S."/>
        </authorList>
    </citation>
    <scope>NUCLEOTIDE SEQUENCE [LARGE SCALE GENOMIC DNA]</scope>
    <source>
        <strain evidence="2">RU1</strain>
    </source>
</reference>
<comment type="caution">
    <text evidence="2">The sequence shown here is derived from an EMBL/GenBank/DDBJ whole genome shotgun (WGS) entry which is preliminary data.</text>
</comment>